<feature type="transmembrane region" description="Helical" evidence="10">
    <location>
        <begin position="20"/>
        <end position="41"/>
    </location>
</feature>
<keyword evidence="12" id="KW-1185">Reference proteome</keyword>
<comment type="similarity">
    <text evidence="2 10">Belongs to the glycosyltransferase 31 family.</text>
</comment>
<evidence type="ECO:0000256" key="2">
    <source>
        <dbReference type="ARBA" id="ARBA00008661"/>
    </source>
</evidence>
<dbReference type="AlphaFoldDB" id="A0AAD5XRU9"/>
<keyword evidence="7 10" id="KW-1133">Transmembrane helix</keyword>
<dbReference type="GO" id="GO:0016758">
    <property type="term" value="F:hexosyltransferase activity"/>
    <property type="evidence" value="ECO:0007669"/>
    <property type="project" value="InterPro"/>
</dbReference>
<accession>A0AAD5XRU9</accession>
<comment type="subcellular location">
    <subcellularLocation>
        <location evidence="1 10">Golgi apparatus membrane</location>
        <topology evidence="1 10">Single-pass type II membrane protein</topology>
    </subcellularLocation>
</comment>
<dbReference type="GO" id="GO:0051072">
    <property type="term" value="P:4,6-pyruvylated galactose residue biosynthetic process"/>
    <property type="evidence" value="ECO:0007669"/>
    <property type="project" value="TreeGrafter"/>
</dbReference>
<evidence type="ECO:0000256" key="8">
    <source>
        <dbReference type="ARBA" id="ARBA00023034"/>
    </source>
</evidence>
<dbReference type="Proteomes" id="UP001211065">
    <property type="component" value="Unassembled WGS sequence"/>
</dbReference>
<keyword evidence="8 10" id="KW-0333">Golgi apparatus</keyword>
<evidence type="ECO:0000256" key="3">
    <source>
        <dbReference type="ARBA" id="ARBA00022676"/>
    </source>
</evidence>
<evidence type="ECO:0000256" key="1">
    <source>
        <dbReference type="ARBA" id="ARBA00004323"/>
    </source>
</evidence>
<evidence type="ECO:0000256" key="9">
    <source>
        <dbReference type="ARBA" id="ARBA00023136"/>
    </source>
</evidence>
<evidence type="ECO:0000256" key="10">
    <source>
        <dbReference type="RuleBase" id="RU363063"/>
    </source>
</evidence>
<dbReference type="GO" id="GO:0000139">
    <property type="term" value="C:Golgi membrane"/>
    <property type="evidence" value="ECO:0007669"/>
    <property type="project" value="UniProtKB-SubCell"/>
</dbReference>
<keyword evidence="4" id="KW-0808">Transferase</keyword>
<dbReference type="PANTHER" id="PTHR11214">
    <property type="entry name" value="BETA-1,3-N-ACETYLGLUCOSAMINYLTRANSFERASE"/>
    <property type="match status" value="1"/>
</dbReference>
<evidence type="ECO:0000256" key="4">
    <source>
        <dbReference type="ARBA" id="ARBA00022679"/>
    </source>
</evidence>
<dbReference type="EMBL" id="JADGJW010001996">
    <property type="protein sequence ID" value="KAJ3199984.1"/>
    <property type="molecule type" value="Genomic_DNA"/>
</dbReference>
<reference evidence="11" key="1">
    <citation type="submission" date="2020-05" db="EMBL/GenBank/DDBJ databases">
        <title>Phylogenomic resolution of chytrid fungi.</title>
        <authorList>
            <person name="Stajich J.E."/>
            <person name="Amses K."/>
            <person name="Simmons R."/>
            <person name="Seto K."/>
            <person name="Myers J."/>
            <person name="Bonds A."/>
            <person name="Quandt C.A."/>
            <person name="Barry K."/>
            <person name="Liu P."/>
            <person name="Grigoriev I."/>
            <person name="Longcore J.E."/>
            <person name="James T.Y."/>
        </authorList>
    </citation>
    <scope>NUCLEOTIDE SEQUENCE</scope>
    <source>
        <strain evidence="11">JEL0476</strain>
    </source>
</reference>
<keyword evidence="3 10" id="KW-0328">Glycosyltransferase</keyword>
<dbReference type="Gene3D" id="3.90.550.50">
    <property type="match status" value="1"/>
</dbReference>
<comment type="caution">
    <text evidence="11">The sequence shown here is derived from an EMBL/GenBank/DDBJ whole genome shotgun (WGS) entry which is preliminary data.</text>
</comment>
<keyword evidence="9 10" id="KW-0472">Membrane</keyword>
<sequence>MLQKLLNDNQTSLKTRLNLTVTLIVTIFIFSIFQIISLSNAEKTVNFDIKKEKITLFGIFSTPSKFHRRNLIRSTYLQLVDDTNIDYKFVVGRPNNREELELLQFENKKFNDLMILDIEENMNDGKTFHYFQTVYYKFKQNKYKFVMKVDDDTFLHLPNFEKKFSTLPTTGLYFGRYWGSVKHRNGFMTGMGYALSWDLVEHIAEEVPLAGKSIIGQEDGLVPSWIGEKAVNTISEDLEYYDSPKSNEDWAKNYTDGTLLIHRLKRDDWFLNASTHFLKDYLDL</sequence>
<dbReference type="InterPro" id="IPR002659">
    <property type="entry name" value="Glyco_trans_31"/>
</dbReference>
<evidence type="ECO:0000256" key="7">
    <source>
        <dbReference type="ARBA" id="ARBA00022989"/>
    </source>
</evidence>
<protein>
    <recommendedName>
        <fullName evidence="10">Hexosyltransferase</fullName>
        <ecNumber evidence="10">2.4.1.-</ecNumber>
    </recommendedName>
</protein>
<gene>
    <name evidence="11" type="ORF">HK099_002863</name>
</gene>
<evidence type="ECO:0000256" key="6">
    <source>
        <dbReference type="ARBA" id="ARBA00022968"/>
    </source>
</evidence>
<dbReference type="Pfam" id="PF01762">
    <property type="entry name" value="Galactosyl_T"/>
    <property type="match status" value="1"/>
</dbReference>
<keyword evidence="6 10" id="KW-0735">Signal-anchor</keyword>
<dbReference type="EC" id="2.4.1.-" evidence="10"/>
<evidence type="ECO:0000313" key="11">
    <source>
        <dbReference type="EMBL" id="KAJ3199984.1"/>
    </source>
</evidence>
<evidence type="ECO:0000256" key="5">
    <source>
        <dbReference type="ARBA" id="ARBA00022692"/>
    </source>
</evidence>
<keyword evidence="5 10" id="KW-0812">Transmembrane</keyword>
<proteinExistence type="inferred from homology"/>
<name>A0AAD5XRU9_9FUNG</name>
<evidence type="ECO:0000313" key="12">
    <source>
        <dbReference type="Proteomes" id="UP001211065"/>
    </source>
</evidence>
<organism evidence="11 12">
    <name type="scientific">Clydaea vesicula</name>
    <dbReference type="NCBI Taxonomy" id="447962"/>
    <lineage>
        <taxon>Eukaryota</taxon>
        <taxon>Fungi</taxon>
        <taxon>Fungi incertae sedis</taxon>
        <taxon>Chytridiomycota</taxon>
        <taxon>Chytridiomycota incertae sedis</taxon>
        <taxon>Chytridiomycetes</taxon>
        <taxon>Lobulomycetales</taxon>
        <taxon>Lobulomycetaceae</taxon>
        <taxon>Clydaea</taxon>
    </lineage>
</organism>
<dbReference type="PANTHER" id="PTHR11214:SF351">
    <property type="entry name" value="BETA-1,3-GALACTOSYLTRANSFERASE PVG3"/>
    <property type="match status" value="1"/>
</dbReference>